<dbReference type="NCBIfam" id="TIGR00512">
    <property type="entry name" value="salvage_mtnA"/>
    <property type="match status" value="1"/>
</dbReference>
<evidence type="ECO:0000256" key="2">
    <source>
        <dbReference type="HAMAP-Rule" id="MF_03119"/>
    </source>
</evidence>
<sequence>MSERPRTVFWVKNPDNASGDGWVKMIDQRQLPSVLTHSECKSYEEVSKCIKEMHVRGAPAIGAAGAYGMAVAAQGWRNSSDVKGLVKCLKEAKEVLDASRPTAVNLTWATSRLLEFAENLMSEGLTVSDIRELLLKEAEALADEDIEINKRMGRIGATVVPENSNILHHCNTGALATVDWGTAIGVIYECHAQKKNIHVWVDETRPRLQGARLSAWELMREGVPLHLIADNAAGLLMLNGKIDIVLYGADRVAANGDVANKIGTYKLSVVARENGIPVYPVVPTSTIDLNITTGSDIPIEERSPEEVTTVGGVRIAPENVPVYNPAFDVTPHRYVTGIITEEGICYPPFEMSLRDAKKKAEARILKMKEERKRLLSQNLK</sequence>
<dbReference type="InterPro" id="IPR000649">
    <property type="entry name" value="IF-2B-related"/>
</dbReference>
<keyword evidence="1 2" id="KW-0413">Isomerase</keyword>
<dbReference type="NCBIfam" id="NF004326">
    <property type="entry name" value="PRK05720.1"/>
    <property type="match status" value="1"/>
</dbReference>
<accession>A0A7S3PG52</accession>
<dbReference type="GO" id="GO:0019509">
    <property type="term" value="P:L-methionine salvage from methylthioadenosine"/>
    <property type="evidence" value="ECO:0007669"/>
    <property type="project" value="UniProtKB-UniRule"/>
</dbReference>
<evidence type="ECO:0000256" key="3">
    <source>
        <dbReference type="SAM" id="Coils"/>
    </source>
</evidence>
<organism evidence="4">
    <name type="scientific">Aplanochytrium stocchinoi</name>
    <dbReference type="NCBI Taxonomy" id="215587"/>
    <lineage>
        <taxon>Eukaryota</taxon>
        <taxon>Sar</taxon>
        <taxon>Stramenopiles</taxon>
        <taxon>Bigyra</taxon>
        <taxon>Labyrinthulomycetes</taxon>
        <taxon>Thraustochytrida</taxon>
        <taxon>Thraustochytriidae</taxon>
        <taxon>Aplanochytrium</taxon>
    </lineage>
</organism>
<dbReference type="EC" id="5.3.1.23" evidence="2"/>
<keyword evidence="2" id="KW-0539">Nucleus</keyword>
<proteinExistence type="inferred from homology"/>
<dbReference type="UniPathway" id="UPA00904">
    <property type="reaction ID" value="UER00874"/>
</dbReference>
<feature type="coiled-coil region" evidence="3">
    <location>
        <begin position="350"/>
        <end position="377"/>
    </location>
</feature>
<feature type="active site" description="Proton donor" evidence="2">
    <location>
        <position position="250"/>
    </location>
</feature>
<dbReference type="GO" id="GO:0005634">
    <property type="term" value="C:nucleus"/>
    <property type="evidence" value="ECO:0007669"/>
    <property type="project" value="UniProtKB-SubCell"/>
</dbReference>
<keyword evidence="3" id="KW-0175">Coiled coil</keyword>
<gene>
    <name evidence="4" type="ORF">ASTO00021_LOCUS8017</name>
</gene>
<comment type="pathway">
    <text evidence="2">Amino-acid biosynthesis; L-methionine biosynthesis via salvage pathway; L-methionine from S-methyl-5-thio-alpha-D-ribose 1-phosphate: step 1/6.</text>
</comment>
<evidence type="ECO:0000256" key="1">
    <source>
        <dbReference type="ARBA" id="ARBA00023235"/>
    </source>
</evidence>
<comment type="subcellular location">
    <subcellularLocation>
        <location evidence="2">Cytoplasm</location>
    </subcellularLocation>
    <subcellularLocation>
        <location evidence="2">Nucleus</location>
    </subcellularLocation>
</comment>
<keyword evidence="2" id="KW-0963">Cytoplasm</keyword>
<dbReference type="AlphaFoldDB" id="A0A7S3PG52"/>
<dbReference type="InterPro" id="IPR011559">
    <property type="entry name" value="Initiation_fac_2B_a/b/d"/>
</dbReference>
<dbReference type="Gene3D" id="1.20.120.420">
    <property type="entry name" value="translation initiation factor eif-2b, domain 1"/>
    <property type="match status" value="1"/>
</dbReference>
<evidence type="ECO:0000313" key="4">
    <source>
        <dbReference type="EMBL" id="CAE0437760.1"/>
    </source>
</evidence>
<dbReference type="InterPro" id="IPR027363">
    <property type="entry name" value="M1Pi_N"/>
</dbReference>
<dbReference type="FunFam" id="3.40.50.10470:FF:000006">
    <property type="entry name" value="Methylthioribose-1-phosphate isomerase"/>
    <property type="match status" value="1"/>
</dbReference>
<dbReference type="PANTHER" id="PTHR43475:SF1">
    <property type="entry name" value="METHYLTHIORIBOSE-1-PHOSPHATE ISOMERASE"/>
    <property type="match status" value="1"/>
</dbReference>
<dbReference type="GO" id="GO:0005737">
    <property type="term" value="C:cytoplasm"/>
    <property type="evidence" value="ECO:0007669"/>
    <property type="project" value="UniProtKB-SubCell"/>
</dbReference>
<dbReference type="EMBL" id="HBIN01010710">
    <property type="protein sequence ID" value="CAE0437760.1"/>
    <property type="molecule type" value="Transcribed_RNA"/>
</dbReference>
<dbReference type="InterPro" id="IPR042529">
    <property type="entry name" value="IF_2B-like_C"/>
</dbReference>
<dbReference type="GO" id="GO:0046523">
    <property type="term" value="F:S-methyl-5-thioribose-1-phosphate isomerase activity"/>
    <property type="evidence" value="ECO:0007669"/>
    <property type="project" value="UniProtKB-UniRule"/>
</dbReference>
<comment type="function">
    <text evidence="2">Catalyzes the interconversion of methylthioribose-1-phosphate (MTR-1-P) into methylthioribulose-1-phosphate (MTRu-1-P).</text>
</comment>
<comment type="similarity">
    <text evidence="2">Belongs to the eIF-2B alpha/beta/delta subunits family. MtnA subfamily.</text>
</comment>
<reference evidence="4" key="1">
    <citation type="submission" date="2021-01" db="EMBL/GenBank/DDBJ databases">
        <authorList>
            <person name="Corre E."/>
            <person name="Pelletier E."/>
            <person name="Niang G."/>
            <person name="Scheremetjew M."/>
            <person name="Finn R."/>
            <person name="Kale V."/>
            <person name="Holt S."/>
            <person name="Cochrane G."/>
            <person name="Meng A."/>
            <person name="Brown T."/>
            <person name="Cohen L."/>
        </authorList>
    </citation>
    <scope>NUCLEOTIDE SEQUENCE</scope>
    <source>
        <strain evidence="4">GSBS06</strain>
    </source>
</reference>
<dbReference type="Gene3D" id="3.40.50.10470">
    <property type="entry name" value="Translation initiation factor eif-2b, domain 2"/>
    <property type="match status" value="1"/>
</dbReference>
<name>A0A7S3PG52_9STRA</name>
<dbReference type="SUPFAM" id="SSF100950">
    <property type="entry name" value="NagB/RpiA/CoA transferase-like"/>
    <property type="match status" value="1"/>
</dbReference>
<dbReference type="Pfam" id="PF01008">
    <property type="entry name" value="IF-2B"/>
    <property type="match status" value="1"/>
</dbReference>
<keyword evidence="2" id="KW-0028">Amino-acid biosynthesis</keyword>
<dbReference type="HAMAP" id="MF_01678">
    <property type="entry name" value="Salvage_MtnA"/>
    <property type="match status" value="1"/>
</dbReference>
<dbReference type="PANTHER" id="PTHR43475">
    <property type="entry name" value="METHYLTHIORIBOSE-1-PHOSPHATE ISOMERASE"/>
    <property type="match status" value="1"/>
</dbReference>
<dbReference type="InterPro" id="IPR037171">
    <property type="entry name" value="NagB/RpiA_transferase-like"/>
</dbReference>
<protein>
    <recommendedName>
        <fullName evidence="2">Methylthioribose-1-phosphate isomerase</fullName>
        <shortName evidence="2">M1Pi</shortName>
        <shortName evidence="2">MTR-1-P isomerase</shortName>
        <ecNumber evidence="2">5.3.1.23</ecNumber>
    </recommendedName>
    <alternativeName>
        <fullName evidence="2">S-methyl-5-thioribose-1-phosphate isomerase</fullName>
    </alternativeName>
    <alternativeName>
        <fullName evidence="2">Translation initiation factor eIF-2B subunit alpha/beta/delta-like protein</fullName>
    </alternativeName>
</protein>
<feature type="site" description="Transition state stabilizer" evidence="2">
    <location>
        <position position="170"/>
    </location>
</feature>
<dbReference type="InterPro" id="IPR005251">
    <property type="entry name" value="IF-M1Pi"/>
</dbReference>
<dbReference type="FunFam" id="1.20.120.420:FF:000003">
    <property type="entry name" value="Methylthioribose-1-phosphate isomerase"/>
    <property type="match status" value="1"/>
</dbReference>
<keyword evidence="2" id="KW-0486">Methionine biosynthesis</keyword>
<dbReference type="NCBIfam" id="TIGR00524">
    <property type="entry name" value="eIF-2B_rel"/>
    <property type="match status" value="1"/>
</dbReference>
<comment type="catalytic activity">
    <reaction evidence="2">
        <text>5-(methylsulfanyl)-alpha-D-ribose 1-phosphate = 5-(methylsulfanyl)-D-ribulose 1-phosphate</text>
        <dbReference type="Rhea" id="RHEA:19989"/>
        <dbReference type="ChEBI" id="CHEBI:58533"/>
        <dbReference type="ChEBI" id="CHEBI:58548"/>
        <dbReference type="EC" id="5.3.1.23"/>
    </reaction>
</comment>